<feature type="compositionally biased region" description="Polar residues" evidence="1">
    <location>
        <begin position="608"/>
        <end position="643"/>
    </location>
</feature>
<feature type="region of interest" description="Disordered" evidence="1">
    <location>
        <begin position="231"/>
        <end position="411"/>
    </location>
</feature>
<dbReference type="EMBL" id="MDYQ01000179">
    <property type="protein sequence ID" value="PRP79587.1"/>
    <property type="molecule type" value="Genomic_DNA"/>
</dbReference>
<evidence type="ECO:0000313" key="2">
    <source>
        <dbReference type="EMBL" id="PRP79587.1"/>
    </source>
</evidence>
<dbReference type="Proteomes" id="UP000241769">
    <property type="component" value="Unassembled WGS sequence"/>
</dbReference>
<keyword evidence="3" id="KW-1185">Reference proteome</keyword>
<feature type="compositionally biased region" description="Polar residues" evidence="1">
    <location>
        <begin position="237"/>
        <end position="253"/>
    </location>
</feature>
<accession>A0A2P6N6M7</accession>
<feature type="region of interest" description="Disordered" evidence="1">
    <location>
        <begin position="146"/>
        <end position="215"/>
    </location>
</feature>
<dbReference type="InParanoid" id="A0A2P6N6M7"/>
<sequence>MRSQLCFLRSSVSVQWDMFKQARDDNHRNQCPYELGSSGDVVDTKSVAIISANSGKVSRATHEAHRAGKGSYNLKHLFLFHGTQPSDRSLRFHTRESSIMPKKFSNILGKKDAKSRTAEPAASEASSTPAAAPPVAAVAVAEIPAENGSRGSVSPPESSTPTLERSGSQNNTGDGPISTTSEVSAQKDSPVSGSPETSPPVERKIPIGGIGMGALGLSPELLRMKRGTLGPSESLICRSTSHTLPDSASQPETKQAAPAKPTIGPFMLKKTEKPAQPVVAPPAAAAAVPWSDKKKLLNNSTTGSSTTDKPVPIKEKSKENIVQESVANAGPHKELPVPQKELPVPQKELPVPQKELPVPQKELPVPQKELPVPQKELPVPQKELPVPQKELPVPQKELPVPQKLGSSGNIQKELPVLPKAEISENVQKELPVLPGGPQKELPVPSKVEVSENIQKELPTLPTPEPQKELPVPPKAEISEKIHEDVTPREKTQPVALTAAQLIEQRTAGFKQVDAIPAIGEAEVTVAHVAVTTPAEVQAKEMEREPVVAGEISENVHKELPVPPKAEISEKVHDQPPIVQEVILQDELPTPTTEEKPQAEEKTDEISEKSQPPSRKTSTASQIPPVQENSEKSQPPSRKTSNAAQVPPAQENSEKIHSRKTSTASQNPPAGEISEKSPRSRQTSIASQNPPAQENSEKIHSRKPSTVEAAEISEKTHSRQPSTAARENSEKIPTETEGTLDGVTAAGPVLKSIKKPAGASRRPPTRASAAVRAKAAMPNEPTVTPTKVEIEDPAAAAGGIAAAAASKRNTMMYGGAPQLGAIAMAAAQRQAARPVVGDPLVNRGKAGTAAPQTDFRSALKSPGNRATIAPGSISPQMVAPSAFKRNAEAEFPVKAKATTSPPPPQPEESEKSEEVPKPEENGKAEATEDTPTEPPKSPALVIQEIPAFNPNTPKSPKSPKDLAKEQAREQARMKKEEAKKKKEERGRFGSMPRRPTVTTESPRVTQKSNIRLTFLKQAKRIEKERKAEEKKRKAEEKERKKKEDKEKKEAAKLAKQQAKEAKLSKKKE</sequence>
<feature type="compositionally biased region" description="Polar residues" evidence="1">
    <location>
        <begin position="149"/>
        <end position="196"/>
    </location>
</feature>
<feature type="region of interest" description="Disordered" evidence="1">
    <location>
        <begin position="836"/>
        <end position="1067"/>
    </location>
</feature>
<feature type="non-terminal residue" evidence="2">
    <location>
        <position position="1067"/>
    </location>
</feature>
<feature type="region of interest" description="Disordered" evidence="1">
    <location>
        <begin position="455"/>
        <end position="492"/>
    </location>
</feature>
<feature type="region of interest" description="Disordered" evidence="1">
    <location>
        <begin position="103"/>
        <end position="133"/>
    </location>
</feature>
<feature type="region of interest" description="Disordered" evidence="1">
    <location>
        <begin position="430"/>
        <end position="449"/>
    </location>
</feature>
<organism evidence="2 3">
    <name type="scientific">Planoprotostelium fungivorum</name>
    <dbReference type="NCBI Taxonomy" id="1890364"/>
    <lineage>
        <taxon>Eukaryota</taxon>
        <taxon>Amoebozoa</taxon>
        <taxon>Evosea</taxon>
        <taxon>Variosea</taxon>
        <taxon>Cavosteliida</taxon>
        <taxon>Cavosteliaceae</taxon>
        <taxon>Planoprotostelium</taxon>
    </lineage>
</organism>
<feature type="compositionally biased region" description="Basic and acidic residues" evidence="1">
    <location>
        <begin position="592"/>
        <end position="607"/>
    </location>
</feature>
<reference evidence="2 3" key="1">
    <citation type="journal article" date="2018" name="Genome Biol. Evol.">
        <title>Multiple Roots of Fruiting Body Formation in Amoebozoa.</title>
        <authorList>
            <person name="Hillmann F."/>
            <person name="Forbes G."/>
            <person name="Novohradska S."/>
            <person name="Ferling I."/>
            <person name="Riege K."/>
            <person name="Groth M."/>
            <person name="Westermann M."/>
            <person name="Marz M."/>
            <person name="Spaller T."/>
            <person name="Winckler T."/>
            <person name="Schaap P."/>
            <person name="Glockner G."/>
        </authorList>
    </citation>
    <scope>NUCLEOTIDE SEQUENCE [LARGE SCALE GENOMIC DNA]</scope>
    <source>
        <strain evidence="2 3">Jena</strain>
    </source>
</reference>
<feature type="compositionally biased region" description="Basic and acidic residues" evidence="1">
    <location>
        <begin position="1018"/>
        <end position="1067"/>
    </location>
</feature>
<feature type="compositionally biased region" description="Low complexity" evidence="1">
    <location>
        <begin position="118"/>
        <end position="133"/>
    </location>
</feature>
<comment type="caution">
    <text evidence="2">The sequence shown here is derived from an EMBL/GenBank/DDBJ whole genome shotgun (WGS) entry which is preliminary data.</text>
</comment>
<feature type="compositionally biased region" description="Basic and acidic residues" evidence="1">
    <location>
        <begin position="311"/>
        <end position="321"/>
    </location>
</feature>
<evidence type="ECO:0000256" key="1">
    <source>
        <dbReference type="SAM" id="MobiDB-lite"/>
    </source>
</evidence>
<feature type="region of interest" description="Disordered" evidence="1">
    <location>
        <begin position="565"/>
        <end position="786"/>
    </location>
</feature>
<name>A0A2P6N6M7_9EUKA</name>
<feature type="compositionally biased region" description="Basic and acidic residues" evidence="1">
    <location>
        <begin position="476"/>
        <end position="491"/>
    </location>
</feature>
<feature type="compositionally biased region" description="Low complexity" evidence="1">
    <location>
        <begin position="755"/>
        <end position="775"/>
    </location>
</feature>
<gene>
    <name evidence="2" type="ORF">PROFUN_12848</name>
</gene>
<evidence type="ECO:0000313" key="3">
    <source>
        <dbReference type="Proteomes" id="UP000241769"/>
    </source>
</evidence>
<dbReference type="AlphaFoldDB" id="A0A2P6N6M7"/>
<protein>
    <submittedName>
        <fullName evidence="2">Uncharacterized protein</fullName>
    </submittedName>
</protein>
<proteinExistence type="predicted"/>
<feature type="compositionally biased region" description="Low complexity" evidence="1">
    <location>
        <begin position="274"/>
        <end position="289"/>
    </location>
</feature>
<feature type="compositionally biased region" description="Polar residues" evidence="1">
    <location>
        <begin position="995"/>
        <end position="1010"/>
    </location>
</feature>
<feature type="compositionally biased region" description="Basic and acidic residues" evidence="1">
    <location>
        <begin position="907"/>
        <end position="925"/>
    </location>
</feature>
<feature type="compositionally biased region" description="Polar residues" evidence="1">
    <location>
        <begin position="679"/>
        <end position="693"/>
    </location>
</feature>
<feature type="compositionally biased region" description="Basic and acidic residues" evidence="1">
    <location>
        <begin position="957"/>
        <end position="986"/>
    </location>
</feature>